<dbReference type="STRING" id="210007.SMU_1299c"/>
<dbReference type="KEGG" id="smu:SMU_1299c"/>
<dbReference type="RefSeq" id="WP_002263147.1">
    <property type="nucleotide sequence ID" value="NC_004350.2"/>
</dbReference>
<proteinExistence type="predicted"/>
<organism evidence="1 2">
    <name type="scientific">Streptococcus mutans serotype c (strain ATCC 700610 / UA159)</name>
    <dbReference type="NCBI Taxonomy" id="210007"/>
    <lineage>
        <taxon>Bacteria</taxon>
        <taxon>Bacillati</taxon>
        <taxon>Bacillota</taxon>
        <taxon>Bacilli</taxon>
        <taxon>Lactobacillales</taxon>
        <taxon>Streptococcaceae</taxon>
        <taxon>Streptococcus</taxon>
    </lineage>
</organism>
<evidence type="ECO:0000313" key="1">
    <source>
        <dbReference type="EMBL" id="AAN58976.1"/>
    </source>
</evidence>
<dbReference type="InterPro" id="IPR014710">
    <property type="entry name" value="RmlC-like_jellyroll"/>
</dbReference>
<dbReference type="EMBL" id="AE014133">
    <property type="protein sequence ID" value="AAN58976.1"/>
    <property type="molecule type" value="Genomic_DNA"/>
</dbReference>
<dbReference type="CDD" id="cd06983">
    <property type="entry name" value="cupin_dsy2733"/>
    <property type="match status" value="1"/>
</dbReference>
<dbReference type="Proteomes" id="UP000002512">
    <property type="component" value="Chromosome"/>
</dbReference>
<protein>
    <submittedName>
        <fullName evidence="1">Acetate kinase</fullName>
    </submittedName>
</protein>
<dbReference type="AlphaFoldDB" id="Q8DTN4"/>
<dbReference type="HOGENOM" id="CLU_141446_4_0_9"/>
<dbReference type="eggNOG" id="COG1917">
    <property type="taxonomic scope" value="Bacteria"/>
</dbReference>
<dbReference type="GO" id="GO:0016301">
    <property type="term" value="F:kinase activity"/>
    <property type="evidence" value="ECO:0007669"/>
    <property type="project" value="UniProtKB-KW"/>
</dbReference>
<dbReference type="OrthoDB" id="2223205at2"/>
<reference evidence="1 2" key="1">
    <citation type="journal article" date="2002" name="Proc. Natl. Acad. Sci. U.S.A.">
        <title>Genome sequence of Streptococcus mutans UA159, a cariogenic dental pathogen.</title>
        <authorList>
            <person name="Ajdic D."/>
            <person name="McShan W.M."/>
            <person name="McLaughlin R.E."/>
            <person name="Savic G."/>
            <person name="Chang J."/>
            <person name="Carson M.B."/>
            <person name="Primeaux C."/>
            <person name="Tian R."/>
            <person name="Kenton S."/>
            <person name="Jia H."/>
            <person name="Lin S."/>
            <person name="Qian Y."/>
            <person name="Li S."/>
            <person name="Zhu H."/>
            <person name="Najar F."/>
            <person name="Lai H."/>
            <person name="White J."/>
            <person name="Roe B.A."/>
            <person name="Ferretti J.J."/>
        </authorList>
    </citation>
    <scope>NUCLEOTIDE SEQUENCE [LARGE SCALE GENOMIC DNA]</scope>
    <source>
        <strain evidence="2">ATCC 700610 / UA159</strain>
    </source>
</reference>
<evidence type="ECO:0000313" key="2">
    <source>
        <dbReference type="Proteomes" id="UP000002512"/>
    </source>
</evidence>
<dbReference type="PATRIC" id="fig|210007.7.peg.1164"/>
<name>Q8DTN4_STRMU</name>
<keyword evidence="2" id="KW-1185">Reference proteome</keyword>
<keyword evidence="1" id="KW-0418">Kinase</keyword>
<dbReference type="SUPFAM" id="SSF51182">
    <property type="entry name" value="RmlC-like cupins"/>
    <property type="match status" value="1"/>
</dbReference>
<keyword evidence="1" id="KW-0808">Transferase</keyword>
<dbReference type="InterPro" id="IPR011051">
    <property type="entry name" value="RmlC_Cupin_sf"/>
</dbReference>
<accession>Q8DTN4</accession>
<dbReference type="Gene3D" id="2.60.120.10">
    <property type="entry name" value="Jelly Rolls"/>
    <property type="match status" value="1"/>
</dbReference>
<sequence length="107" mass="11872">MIDNLLDLIKYHDGQIASRSLNKKLEIENPITLYAMPAGESISNESSKLAKLIQVLEGSLQVEIAGEKHIINHQGLISIAANQVHNLYALKDSKVLQIEVESQKKLI</sequence>
<gene>
    <name evidence="1" type="ordered locus">SMU_1299c</name>
</gene>